<keyword evidence="6 8" id="KW-0175">Coiled coil</keyword>
<feature type="region of interest" description="Disordered" evidence="9">
    <location>
        <begin position="750"/>
        <end position="770"/>
    </location>
</feature>
<dbReference type="GO" id="GO:0005198">
    <property type="term" value="F:structural molecule activity"/>
    <property type="evidence" value="ECO:0007669"/>
    <property type="project" value="InterPro"/>
</dbReference>
<dbReference type="Proteomes" id="UP001177744">
    <property type="component" value="Unassembled WGS sequence"/>
</dbReference>
<evidence type="ECO:0000256" key="5">
    <source>
        <dbReference type="ARBA" id="ARBA00022801"/>
    </source>
</evidence>
<dbReference type="Gene3D" id="1.20.5.500">
    <property type="entry name" value="Single helix bin"/>
    <property type="match status" value="1"/>
</dbReference>
<evidence type="ECO:0000256" key="9">
    <source>
        <dbReference type="SAM" id="MobiDB-lite"/>
    </source>
</evidence>
<reference evidence="11" key="1">
    <citation type="submission" date="2023-06" db="EMBL/GenBank/DDBJ databases">
        <title>Reference genome for the Northern bat (Eptesicus nilssonii), a most northern bat species.</title>
        <authorList>
            <person name="Laine V.N."/>
            <person name="Pulliainen A.T."/>
            <person name="Lilley T.M."/>
        </authorList>
    </citation>
    <scope>NUCLEOTIDE SEQUENCE</scope>
    <source>
        <strain evidence="11">BLF_Eptnil</strain>
        <tissue evidence="11">Kidney</tissue>
    </source>
</reference>
<proteinExistence type="predicted"/>
<feature type="compositionally biased region" description="Basic and acidic residues" evidence="9">
    <location>
        <begin position="621"/>
        <end position="640"/>
    </location>
</feature>
<dbReference type="EMBL" id="JAULJE010000009">
    <property type="protein sequence ID" value="KAK1339224.1"/>
    <property type="molecule type" value="Genomic_DNA"/>
</dbReference>
<keyword evidence="3" id="KW-0416">Keratin</keyword>
<dbReference type="AlphaFoldDB" id="A0AA40LPR7"/>
<feature type="domain" description="IF rod" evidence="10">
    <location>
        <begin position="1"/>
        <end position="230"/>
    </location>
</feature>
<name>A0AA40LPR7_CNENI</name>
<feature type="compositionally biased region" description="Low complexity" evidence="9">
    <location>
        <begin position="565"/>
        <end position="576"/>
    </location>
</feature>
<dbReference type="GO" id="GO:0045095">
    <property type="term" value="C:keratin filament"/>
    <property type="evidence" value="ECO:0007669"/>
    <property type="project" value="TreeGrafter"/>
</dbReference>
<dbReference type="PROSITE" id="PS51842">
    <property type="entry name" value="IF_ROD_2"/>
    <property type="match status" value="1"/>
</dbReference>
<dbReference type="GO" id="GO:0016787">
    <property type="term" value="F:hydrolase activity"/>
    <property type="evidence" value="ECO:0007669"/>
    <property type="project" value="UniProtKB-KW"/>
</dbReference>
<dbReference type="InterPro" id="IPR039008">
    <property type="entry name" value="IF_rod_dom"/>
</dbReference>
<dbReference type="GO" id="GO:0005525">
    <property type="term" value="F:GTP binding"/>
    <property type="evidence" value="ECO:0007669"/>
    <property type="project" value="UniProtKB-KW"/>
</dbReference>
<dbReference type="PANTHER" id="PTHR23239">
    <property type="entry name" value="INTERMEDIATE FILAMENT"/>
    <property type="match status" value="1"/>
</dbReference>
<dbReference type="InterPro" id="IPR002957">
    <property type="entry name" value="Keratin_I"/>
</dbReference>
<feature type="compositionally biased region" description="Basic and acidic residues" evidence="9">
    <location>
        <begin position="518"/>
        <end position="527"/>
    </location>
</feature>
<feature type="region of interest" description="Disordered" evidence="9">
    <location>
        <begin position="245"/>
        <end position="270"/>
    </location>
</feature>
<evidence type="ECO:0000256" key="7">
    <source>
        <dbReference type="ARBA" id="ARBA00023134"/>
    </source>
</evidence>
<organism evidence="11 12">
    <name type="scientific">Cnephaeus nilssonii</name>
    <name type="common">Northern bat</name>
    <name type="synonym">Eptesicus nilssonii</name>
    <dbReference type="NCBI Taxonomy" id="3371016"/>
    <lineage>
        <taxon>Eukaryota</taxon>
        <taxon>Metazoa</taxon>
        <taxon>Chordata</taxon>
        <taxon>Craniata</taxon>
        <taxon>Vertebrata</taxon>
        <taxon>Euteleostomi</taxon>
        <taxon>Mammalia</taxon>
        <taxon>Eutheria</taxon>
        <taxon>Laurasiatheria</taxon>
        <taxon>Chiroptera</taxon>
        <taxon>Yangochiroptera</taxon>
        <taxon>Vespertilionidae</taxon>
        <taxon>Cnephaeus</taxon>
    </lineage>
</organism>
<dbReference type="Pfam" id="PF00038">
    <property type="entry name" value="Filament"/>
    <property type="match status" value="1"/>
</dbReference>
<keyword evidence="12" id="KW-1185">Reference proteome</keyword>
<feature type="region of interest" description="Disordered" evidence="9">
    <location>
        <begin position="472"/>
        <end position="578"/>
    </location>
</feature>
<feature type="compositionally biased region" description="Basic residues" evidence="9">
    <location>
        <begin position="256"/>
        <end position="265"/>
    </location>
</feature>
<evidence type="ECO:0000256" key="4">
    <source>
        <dbReference type="ARBA" id="ARBA00022754"/>
    </source>
</evidence>
<sequence length="836" mass="92901">MTSYLERPRSLEADNWRLESDIWEYLEKKGPHVTGWEHYFKIIEDWRAQDFVSSVGNVHIVLYIDNARLAADNFRVKYDTELAMRQSMESDSVIDDTNIIQLWLETEIKALKEEQLFMQKNHREGIANFGLTVELDARKYQDLNKIMTDIWAQCDELAQKNREELDKYWSQQTEESTTVVTSQTTEIGAAEMTLKELRCMVQALEADLDWMRNLKASVENTLMEVEMRYAIRWNSSTGSCCSWSQTWPSPGPRGSTRPRSKRPCRASRPSWRLRTPPTSFRWKEKTSVLVMLWTAAIACSPPKRTPLQACGWQSKPGFPVREVALAHDDWFGRQLEHARLGRSSALLPAWPAGIRREESTRTLNWNPEPWGMWKGDPTSGAYRGTSGGEDIFRVRAKEGKKLHREKVWKIHRKKGEETGALQMRHPLYPKKRGRTGPPDRACPAPAPVPAPDTCLLQIAFVWQRLREPDPRLSDRIAPARARSPAPAPRPLGGAPLGAPPRAEGRTDPSRAPGPGSRGRGEGRDARRLPPMRTPRGAGRAAPARIKEPGAAPLTLPPAGPPPAPASSRRSPSPAASGEVWSQLLNVPSSLLSGSGGTMEKGPVRAPAKPRDSGCSNGCLEGEPRRGPPSRPAEKSPRPETKSAQPTDGWKGDRPRSVEDNELNLPNLAAAYSSILSSLGEDPQRQGLLKTPWRAATAMQFFTKGYQETISGRWARRLLGPAGRWGGGCGESAGSGKSRVASLLAAGARVLSPSEPRPRPWPGSPPRPGPCVGRIRALWGGGGGGQRPHHLRNRCSRPRGCPLIPPRSPRLARPEWPGAGCWRHVLDPGRTRWRLRQ</sequence>
<evidence type="ECO:0000256" key="2">
    <source>
        <dbReference type="ARBA" id="ARBA00022741"/>
    </source>
</evidence>
<feature type="region of interest" description="Disordered" evidence="9">
    <location>
        <begin position="590"/>
        <end position="659"/>
    </location>
</feature>
<evidence type="ECO:0000256" key="6">
    <source>
        <dbReference type="ARBA" id="ARBA00023054"/>
    </source>
</evidence>
<keyword evidence="5" id="KW-0378">Hydrolase</keyword>
<keyword evidence="7" id="KW-0342">GTP-binding</keyword>
<feature type="compositionally biased region" description="Pro residues" evidence="9">
    <location>
        <begin position="758"/>
        <end position="768"/>
    </location>
</feature>
<dbReference type="SUPFAM" id="SSF55620">
    <property type="entry name" value="Tetrahydrobiopterin biosynthesis enzymes-like"/>
    <property type="match status" value="1"/>
</dbReference>
<dbReference type="SMART" id="SM01391">
    <property type="entry name" value="Filament"/>
    <property type="match status" value="1"/>
</dbReference>
<comment type="caution">
    <text evidence="11">The sequence shown here is derived from an EMBL/GenBank/DDBJ whole genome shotgun (WGS) entry which is preliminary data.</text>
</comment>
<feature type="coiled-coil region" evidence="8">
    <location>
        <begin position="187"/>
        <end position="214"/>
    </location>
</feature>
<evidence type="ECO:0000256" key="8">
    <source>
        <dbReference type="SAM" id="Coils"/>
    </source>
</evidence>
<dbReference type="GO" id="GO:0045104">
    <property type="term" value="P:intermediate filament cytoskeleton organization"/>
    <property type="evidence" value="ECO:0007669"/>
    <property type="project" value="TreeGrafter"/>
</dbReference>
<evidence type="ECO:0000256" key="1">
    <source>
        <dbReference type="ARBA" id="ARBA00022553"/>
    </source>
</evidence>
<protein>
    <recommendedName>
        <fullName evidence="10">IF rod domain-containing protein</fullName>
    </recommendedName>
</protein>
<dbReference type="FunFam" id="1.10.286.10:FF:000003">
    <property type="entry name" value="GTP cyclohydrolase 1"/>
    <property type="match status" value="1"/>
</dbReference>
<feature type="compositionally biased region" description="Low complexity" evidence="9">
    <location>
        <begin position="533"/>
        <end position="553"/>
    </location>
</feature>
<dbReference type="PANTHER" id="PTHR23239:SF349">
    <property type="entry name" value="KERATIN, TYPE I CYTOSKELETAL 18"/>
    <property type="match status" value="1"/>
</dbReference>
<keyword evidence="2" id="KW-0547">Nucleotide-binding</keyword>
<accession>A0AA40LPR7</accession>
<keyword evidence="1" id="KW-0597">Phosphoprotein</keyword>
<feature type="compositionally biased region" description="Basic and acidic residues" evidence="9">
    <location>
        <begin position="649"/>
        <end position="658"/>
    </location>
</feature>
<evidence type="ECO:0000313" key="12">
    <source>
        <dbReference type="Proteomes" id="UP001177744"/>
    </source>
</evidence>
<gene>
    <name evidence="11" type="ORF">QTO34_019902</name>
</gene>
<dbReference type="Gene3D" id="1.20.5.1160">
    <property type="entry name" value="Vasodilator-stimulated phosphoprotein"/>
    <property type="match status" value="1"/>
</dbReference>
<evidence type="ECO:0000256" key="3">
    <source>
        <dbReference type="ARBA" id="ARBA00022744"/>
    </source>
</evidence>
<dbReference type="InterPro" id="IPR043134">
    <property type="entry name" value="GTP-CH-I_N"/>
</dbReference>
<dbReference type="Gene3D" id="1.10.286.10">
    <property type="match status" value="1"/>
</dbReference>
<evidence type="ECO:0000259" key="10">
    <source>
        <dbReference type="PROSITE" id="PS51842"/>
    </source>
</evidence>
<feature type="region of interest" description="Disordered" evidence="9">
    <location>
        <begin position="418"/>
        <end position="448"/>
    </location>
</feature>
<feature type="compositionally biased region" description="Pro residues" evidence="9">
    <location>
        <begin position="554"/>
        <end position="564"/>
    </location>
</feature>
<keyword evidence="4" id="KW-0403">Intermediate filament</keyword>
<evidence type="ECO:0000313" key="11">
    <source>
        <dbReference type="EMBL" id="KAK1339224.1"/>
    </source>
</evidence>